<dbReference type="Proteomes" id="UP000008068">
    <property type="component" value="Unassembled WGS sequence"/>
</dbReference>
<proteinExistence type="predicted"/>
<dbReference type="InParanoid" id="G0MME9"/>
<sequence>MTSQEIAEITAKYALQEEPYVDMPFSKFHTMLKDVNDELMKTMSEDVINLSEDLVYLEKLKNMAQGLGYNPYFHAEEDDHDLGFRRYHEDVEHSQNLVIHDFEDDSQDPTQAEANHKEVPHEEHQLVAREESPVPQTFFQYEDLGQWDYEEENQTETQESPHQQESSKQNQQSEDQDYQVEYPQYQDKEFHQQMPHVVHQQDFLEYKDLDQLEYDKGNRFDYQQLAHQQQPPQQIEHSAQVNYQLEYSVTNKGNQMDSRQERQMVRQQRPTQSHQMRPEQVCPKEHQVEDLPIQQARPQKQRVQRDQPVNLQDKINLFGAPQPQVQRTGPLCKLKFYSTPLIPPFPVFSPLEHPLNRISKLNHQQRNQKFCEPGPPQHSQLMKQPTIGRVSGTSHQFEHQLAQQDRPQQKKVARVQPVNSQSAYSEHEMASFSQSPLRNKEPNFQGQGTSPLVFSPLQHPLNGVSKWKPVYLHASLQNKAPNVQEQRSTPLRFSPMVHPITKAPVVINQQVSQQTHHQGAVHPTQRVEEMEKPSQITENPRTRWHRLTQEEKKRSNIKRTENRQKKRIRDAQKAQEEKEKQANDALKKLHHLNSIWPL</sequence>
<feature type="region of interest" description="Disordered" evidence="1">
    <location>
        <begin position="514"/>
        <end position="585"/>
    </location>
</feature>
<protein>
    <submittedName>
        <fullName evidence="2">Uncharacterized protein</fullName>
    </submittedName>
</protein>
<evidence type="ECO:0000313" key="3">
    <source>
        <dbReference type="Proteomes" id="UP000008068"/>
    </source>
</evidence>
<dbReference type="AlphaFoldDB" id="G0MME9"/>
<feature type="compositionally biased region" description="Polar residues" evidence="1">
    <location>
        <begin position="394"/>
        <end position="406"/>
    </location>
</feature>
<dbReference type="EMBL" id="GL379802">
    <property type="protein sequence ID" value="EGT37479.1"/>
    <property type="molecule type" value="Genomic_DNA"/>
</dbReference>
<feature type="region of interest" description="Disordered" evidence="1">
    <location>
        <begin position="394"/>
        <end position="450"/>
    </location>
</feature>
<organism evidence="3">
    <name type="scientific">Caenorhabditis brenneri</name>
    <name type="common">Nematode worm</name>
    <dbReference type="NCBI Taxonomy" id="135651"/>
    <lineage>
        <taxon>Eukaryota</taxon>
        <taxon>Metazoa</taxon>
        <taxon>Ecdysozoa</taxon>
        <taxon>Nematoda</taxon>
        <taxon>Chromadorea</taxon>
        <taxon>Rhabditida</taxon>
        <taxon>Rhabditina</taxon>
        <taxon>Rhabditomorpha</taxon>
        <taxon>Rhabditoidea</taxon>
        <taxon>Rhabditidae</taxon>
        <taxon>Peloderinae</taxon>
        <taxon>Caenorhabditis</taxon>
    </lineage>
</organism>
<evidence type="ECO:0000256" key="1">
    <source>
        <dbReference type="SAM" id="MobiDB-lite"/>
    </source>
</evidence>
<keyword evidence="3" id="KW-1185">Reference proteome</keyword>
<feature type="compositionally biased region" description="Basic and acidic residues" evidence="1">
    <location>
        <begin position="114"/>
        <end position="132"/>
    </location>
</feature>
<feature type="region of interest" description="Disordered" evidence="1">
    <location>
        <begin position="151"/>
        <end position="177"/>
    </location>
</feature>
<reference evidence="3" key="1">
    <citation type="submission" date="2011-07" db="EMBL/GenBank/DDBJ databases">
        <authorList>
            <consortium name="Caenorhabditis brenneri Sequencing and Analysis Consortium"/>
            <person name="Wilson R.K."/>
        </authorList>
    </citation>
    <scope>NUCLEOTIDE SEQUENCE [LARGE SCALE GENOMIC DNA]</scope>
    <source>
        <strain evidence="3">PB2801</strain>
    </source>
</reference>
<feature type="compositionally biased region" description="Basic and acidic residues" evidence="1">
    <location>
        <begin position="547"/>
        <end position="585"/>
    </location>
</feature>
<accession>G0MME9</accession>
<feature type="compositionally biased region" description="Low complexity" evidence="1">
    <location>
        <begin position="163"/>
        <end position="173"/>
    </location>
</feature>
<gene>
    <name evidence="2" type="ORF">CAEBREN_18078</name>
</gene>
<feature type="compositionally biased region" description="Polar residues" evidence="1">
    <location>
        <begin position="431"/>
        <end position="450"/>
    </location>
</feature>
<feature type="region of interest" description="Disordered" evidence="1">
    <location>
        <begin position="106"/>
        <end position="135"/>
    </location>
</feature>
<name>G0MME9_CAEBE</name>
<dbReference type="HOGENOM" id="CLU_482531_0_0_1"/>
<evidence type="ECO:0000313" key="2">
    <source>
        <dbReference type="EMBL" id="EGT37479.1"/>
    </source>
</evidence>